<sequence length="283" mass="29237">MPTYGSAPIVVRPSWSKLSVQTRNGPMWPYHAVSADGSKMIASVRNGGKLWRSTDSGSSWSQLSVNASDLTSFLRVDMSNAGSVMVAMHLPPTNSYLLAVWKSTDGGDTWSEETGFSQFGFSHDMDQIAMSGDGSKIVTLGGGGAVAVWTGPAAETSTTITSSTTLSSTTSSSTASSSTTSSSTASSSSSTTFSTTSSTKTATATTATSTTSLTVTETTQTVTETTKTVTETTQTVTETTQTVTETVTETTTVLEQAGNGMGLSTNCMVATFALLVLLCQQTG</sequence>
<feature type="region of interest" description="Disordered" evidence="1">
    <location>
        <begin position="157"/>
        <end position="210"/>
    </location>
</feature>
<name>A0A812SJN1_9DINO</name>
<keyword evidence="3" id="KW-1185">Reference proteome</keyword>
<accession>A0A812SJN1</accession>
<dbReference type="AlphaFoldDB" id="A0A812SJN1"/>
<gene>
    <name evidence="2" type="ORF">SNAT2548_LOCUS26884</name>
</gene>
<comment type="caution">
    <text evidence="2">The sequence shown here is derived from an EMBL/GenBank/DDBJ whole genome shotgun (WGS) entry which is preliminary data.</text>
</comment>
<dbReference type="InterPro" id="IPR015943">
    <property type="entry name" value="WD40/YVTN_repeat-like_dom_sf"/>
</dbReference>
<dbReference type="EMBL" id="CAJNDS010002446">
    <property type="protein sequence ID" value="CAE7478691.1"/>
    <property type="molecule type" value="Genomic_DNA"/>
</dbReference>
<dbReference type="Proteomes" id="UP000604046">
    <property type="component" value="Unassembled WGS sequence"/>
</dbReference>
<reference evidence="2" key="1">
    <citation type="submission" date="2021-02" db="EMBL/GenBank/DDBJ databases">
        <authorList>
            <person name="Dougan E. K."/>
            <person name="Rhodes N."/>
            <person name="Thang M."/>
            <person name="Chan C."/>
        </authorList>
    </citation>
    <scope>NUCLEOTIDE SEQUENCE</scope>
</reference>
<organism evidence="2 3">
    <name type="scientific">Symbiodinium natans</name>
    <dbReference type="NCBI Taxonomy" id="878477"/>
    <lineage>
        <taxon>Eukaryota</taxon>
        <taxon>Sar</taxon>
        <taxon>Alveolata</taxon>
        <taxon>Dinophyceae</taxon>
        <taxon>Suessiales</taxon>
        <taxon>Symbiodiniaceae</taxon>
        <taxon>Symbiodinium</taxon>
    </lineage>
</organism>
<dbReference type="SUPFAM" id="SSF50939">
    <property type="entry name" value="Sialidases"/>
    <property type="match status" value="1"/>
</dbReference>
<dbReference type="OrthoDB" id="2151161at2759"/>
<evidence type="ECO:0000256" key="1">
    <source>
        <dbReference type="SAM" id="MobiDB-lite"/>
    </source>
</evidence>
<proteinExistence type="predicted"/>
<evidence type="ECO:0000313" key="3">
    <source>
        <dbReference type="Proteomes" id="UP000604046"/>
    </source>
</evidence>
<evidence type="ECO:0000313" key="2">
    <source>
        <dbReference type="EMBL" id="CAE7478691.1"/>
    </source>
</evidence>
<dbReference type="InterPro" id="IPR036278">
    <property type="entry name" value="Sialidase_sf"/>
</dbReference>
<dbReference type="Gene3D" id="2.130.10.10">
    <property type="entry name" value="YVTN repeat-like/Quinoprotein amine dehydrogenase"/>
    <property type="match status" value="1"/>
</dbReference>
<protein>
    <submittedName>
        <fullName evidence="2">Uncharacterized protein</fullName>
    </submittedName>
</protein>